<dbReference type="PANTHER" id="PTHR30538:SF0">
    <property type="entry name" value="L-LYSINE 2,3-AMINOMUTASE AQ_1632-RELATED"/>
    <property type="match status" value="1"/>
</dbReference>
<keyword evidence="5 8" id="KW-0663">Pyridoxal phosphate</keyword>
<evidence type="ECO:0000256" key="2">
    <source>
        <dbReference type="ARBA" id="ARBA00022485"/>
    </source>
</evidence>
<dbReference type="GO" id="GO:0003824">
    <property type="term" value="F:catalytic activity"/>
    <property type="evidence" value="ECO:0007669"/>
    <property type="project" value="InterPro"/>
</dbReference>
<dbReference type="Proteomes" id="UP000186657">
    <property type="component" value="Unassembled WGS sequence"/>
</dbReference>
<keyword evidence="7" id="KW-0411">Iron-sulfur</keyword>
<dbReference type="SUPFAM" id="SSF102114">
    <property type="entry name" value="Radical SAM enzymes"/>
    <property type="match status" value="1"/>
</dbReference>
<keyword evidence="4" id="KW-0479">Metal-binding</keyword>
<evidence type="ECO:0000256" key="6">
    <source>
        <dbReference type="ARBA" id="ARBA00023004"/>
    </source>
</evidence>
<evidence type="ECO:0000256" key="7">
    <source>
        <dbReference type="ARBA" id="ARBA00023014"/>
    </source>
</evidence>
<evidence type="ECO:0000256" key="5">
    <source>
        <dbReference type="ARBA" id="ARBA00022898"/>
    </source>
</evidence>
<dbReference type="PANTHER" id="PTHR30538">
    <property type="entry name" value="LYSINE 2,3-AMINOMUTASE-RELATED"/>
    <property type="match status" value="1"/>
</dbReference>
<sequence length="445" mass="51639">MKAMKTKSQKIQFYSVKDLKSLSQLACISSETRLAMQAVAKVLPFRANNYIVEELIDWKNIPDDPIFRLTFPQPEMLSSRDLNTMVQLLKDNAPEKLLRQTANEIRLRLNPHPAGQKQYNVPSFEGEPLQGVQHKYQQTVLIFPTAGQHCHAYCTFCFRWPQFVGLDDLKFATRESGHFQDYLREHKEVTDVLLTGGDPMTMKARQLALYIEPLLEGEFDHIQTIRIGTKSLSYWPYRYVTDEDADDLLRLFEKVVQQGKHLAIMAHYEHWRELDTQIAQKAIQRIRTTGGEIRTQAPVVRHINDRAHTWGKMWQMQVRLGCIPYYMFVERQTGAKDYFEIPLVKVWEIYRQAIQQVSGLGRTARGPVMSALPGKVKIEGISEIQGEKVFVLSFLQARNPQWCNRPFFASFDPEATWLGDLKPAFGESKFFYESELEEILTRKMV</sequence>
<protein>
    <submittedName>
        <fullName evidence="9">Lysine 2,3-aminomutase</fullName>
    </submittedName>
</protein>
<comment type="cofactor">
    <cofactor evidence="1 8">
        <name>pyridoxal 5'-phosphate</name>
        <dbReference type="ChEBI" id="CHEBI:597326"/>
    </cofactor>
</comment>
<dbReference type="EMBL" id="MKZS01000001">
    <property type="protein sequence ID" value="OLT61351.1"/>
    <property type="molecule type" value="Genomic_DNA"/>
</dbReference>
<feature type="modified residue" description="N6-(pyridoxal phosphate)lysine" evidence="8">
    <location>
        <position position="377"/>
    </location>
</feature>
<accession>A0A1U7N5Y1</accession>
<dbReference type="AlphaFoldDB" id="A0A1U7N5Y1"/>
<evidence type="ECO:0000256" key="3">
    <source>
        <dbReference type="ARBA" id="ARBA00022691"/>
    </source>
</evidence>
<evidence type="ECO:0000256" key="1">
    <source>
        <dbReference type="ARBA" id="ARBA00001933"/>
    </source>
</evidence>
<proteinExistence type="predicted"/>
<dbReference type="InterPro" id="IPR003739">
    <property type="entry name" value="Lys_aminomutase/Glu_NH3_mut"/>
</dbReference>
<keyword evidence="6" id="KW-0408">Iron</keyword>
<dbReference type="GO" id="GO:0046872">
    <property type="term" value="F:metal ion binding"/>
    <property type="evidence" value="ECO:0007669"/>
    <property type="project" value="UniProtKB-KW"/>
</dbReference>
<dbReference type="InterPro" id="IPR013785">
    <property type="entry name" value="Aldolase_TIM"/>
</dbReference>
<keyword evidence="3" id="KW-0949">S-adenosyl-L-methionine</keyword>
<evidence type="ECO:0000256" key="8">
    <source>
        <dbReference type="PIRSR" id="PIRSR603739-50"/>
    </source>
</evidence>
<dbReference type="InterPro" id="IPR058240">
    <property type="entry name" value="rSAM_sf"/>
</dbReference>
<evidence type="ECO:0000256" key="4">
    <source>
        <dbReference type="ARBA" id="ARBA00022723"/>
    </source>
</evidence>
<evidence type="ECO:0000313" key="10">
    <source>
        <dbReference type="Proteomes" id="UP000186657"/>
    </source>
</evidence>
<gene>
    <name evidence="9" type="ORF">BJP37_22390</name>
</gene>
<reference evidence="9 10" key="1">
    <citation type="submission" date="2016-10" db="EMBL/GenBank/DDBJ databases">
        <title>Comparative genomics uncovers the prolific and rare metabolic potential of the cyanobacterial genus Moorea.</title>
        <authorList>
            <person name="Leao T."/>
            <person name="Castelao G."/>
            <person name="Korobeynikov A."/>
            <person name="Monroe E.A."/>
            <person name="Podell S."/>
            <person name="Glukhov E."/>
            <person name="Allen E."/>
            <person name="Gerwick W.H."/>
            <person name="Gerwick L."/>
        </authorList>
    </citation>
    <scope>NUCLEOTIDE SEQUENCE [LARGE SCALE GENOMIC DNA]</scope>
    <source>
        <strain evidence="9 10">PNG5-198</strain>
    </source>
</reference>
<name>A0A1U7N5Y1_9CYAN</name>
<dbReference type="Gene3D" id="3.20.20.70">
    <property type="entry name" value="Aldolase class I"/>
    <property type="match status" value="1"/>
</dbReference>
<evidence type="ECO:0000313" key="9">
    <source>
        <dbReference type="EMBL" id="OLT61351.1"/>
    </source>
</evidence>
<dbReference type="InterPro" id="IPR007197">
    <property type="entry name" value="rSAM"/>
</dbReference>
<keyword evidence="2" id="KW-0004">4Fe-4S</keyword>
<comment type="caution">
    <text evidence="9">The sequence shown here is derived from an EMBL/GenBank/DDBJ whole genome shotgun (WGS) entry which is preliminary data.</text>
</comment>
<dbReference type="GO" id="GO:0051539">
    <property type="term" value="F:4 iron, 4 sulfur cluster binding"/>
    <property type="evidence" value="ECO:0007669"/>
    <property type="project" value="UniProtKB-KW"/>
</dbReference>
<dbReference type="SFLD" id="SFLDS00029">
    <property type="entry name" value="Radical_SAM"/>
    <property type="match status" value="1"/>
</dbReference>
<dbReference type="SFLD" id="SFLDG01070">
    <property type="entry name" value="PLP-dependent"/>
    <property type="match status" value="1"/>
</dbReference>
<keyword evidence="10" id="KW-1185">Reference proteome</keyword>
<organism evidence="9 10">
    <name type="scientific">Moorena bouillonii PNG</name>
    <dbReference type="NCBI Taxonomy" id="568701"/>
    <lineage>
        <taxon>Bacteria</taxon>
        <taxon>Bacillati</taxon>
        <taxon>Cyanobacteriota</taxon>
        <taxon>Cyanophyceae</taxon>
        <taxon>Coleofasciculales</taxon>
        <taxon>Coleofasciculaceae</taxon>
        <taxon>Moorena</taxon>
    </lineage>
</organism>